<evidence type="ECO:0000256" key="1">
    <source>
        <dbReference type="ARBA" id="ARBA00001971"/>
    </source>
</evidence>
<dbReference type="Proteomes" id="UP001341840">
    <property type="component" value="Unassembled WGS sequence"/>
</dbReference>
<comment type="caution">
    <text evidence="10">The sequence shown here is derived from an EMBL/GenBank/DDBJ whole genome shotgun (WGS) entry which is preliminary data.</text>
</comment>
<evidence type="ECO:0000313" key="11">
    <source>
        <dbReference type="Proteomes" id="UP001341840"/>
    </source>
</evidence>
<organism evidence="10 11">
    <name type="scientific">Stylosanthes scabra</name>
    <dbReference type="NCBI Taxonomy" id="79078"/>
    <lineage>
        <taxon>Eukaryota</taxon>
        <taxon>Viridiplantae</taxon>
        <taxon>Streptophyta</taxon>
        <taxon>Embryophyta</taxon>
        <taxon>Tracheophyta</taxon>
        <taxon>Spermatophyta</taxon>
        <taxon>Magnoliopsida</taxon>
        <taxon>eudicotyledons</taxon>
        <taxon>Gunneridae</taxon>
        <taxon>Pentapetalae</taxon>
        <taxon>rosids</taxon>
        <taxon>fabids</taxon>
        <taxon>Fabales</taxon>
        <taxon>Fabaceae</taxon>
        <taxon>Papilionoideae</taxon>
        <taxon>50 kb inversion clade</taxon>
        <taxon>dalbergioids sensu lato</taxon>
        <taxon>Dalbergieae</taxon>
        <taxon>Pterocarpus clade</taxon>
        <taxon>Stylosanthes</taxon>
    </lineage>
</organism>
<keyword evidence="9" id="KW-0472">Membrane</keyword>
<evidence type="ECO:0000256" key="6">
    <source>
        <dbReference type="ARBA" id="ARBA00023002"/>
    </source>
</evidence>
<proteinExistence type="inferred from homology"/>
<dbReference type="PANTHER" id="PTHR47943">
    <property type="entry name" value="CYTOCHROME P450 93A3-LIKE"/>
    <property type="match status" value="1"/>
</dbReference>
<keyword evidence="7" id="KW-0408">Iron</keyword>
<evidence type="ECO:0000256" key="7">
    <source>
        <dbReference type="ARBA" id="ARBA00023004"/>
    </source>
</evidence>
<sequence length="259" mass="29787">MASVQIKFFVVAILIRNRNNGDHRLQNPPSPLSLPIIGHLHLVSSRPHQSFHNLSTRYGSILQIFPGSFPCVIVSTAEITKEFLKTHEYAFSDRFIKRSAVDYITYASNSMVFAPCRSYWKFMKKLYVSELLGCNTLDHRLPIRREETLRMIMSIRFSKEGDSGGGGLDDSKEIKKMVKNVVELAEKLKNVLDFIWIFKNGDLQGMNKRLKKIRERFDSIMEKVIREHELVKEKGDEDGRVMPEILAEFRTDTGKCTGS</sequence>
<dbReference type="InterPro" id="IPR001128">
    <property type="entry name" value="Cyt_P450"/>
</dbReference>
<evidence type="ECO:0000256" key="3">
    <source>
        <dbReference type="ARBA" id="ARBA00010617"/>
    </source>
</evidence>
<name>A0ABU6QX57_9FABA</name>
<keyword evidence="6" id="KW-0560">Oxidoreductase</keyword>
<evidence type="ECO:0000256" key="8">
    <source>
        <dbReference type="ARBA" id="ARBA00023033"/>
    </source>
</evidence>
<dbReference type="EMBL" id="JASCZI010002680">
    <property type="protein sequence ID" value="MED6116360.1"/>
    <property type="molecule type" value="Genomic_DNA"/>
</dbReference>
<protein>
    <submittedName>
        <fullName evidence="10">Uncharacterized protein</fullName>
    </submittedName>
</protein>
<keyword evidence="8" id="KW-0503">Monooxygenase</keyword>
<keyword evidence="5" id="KW-0479">Metal-binding</keyword>
<dbReference type="Pfam" id="PF00067">
    <property type="entry name" value="p450"/>
    <property type="match status" value="1"/>
</dbReference>
<evidence type="ECO:0000313" key="10">
    <source>
        <dbReference type="EMBL" id="MED6116360.1"/>
    </source>
</evidence>
<comment type="subcellular location">
    <subcellularLocation>
        <location evidence="2">Membrane</location>
    </subcellularLocation>
</comment>
<dbReference type="InterPro" id="IPR036396">
    <property type="entry name" value="Cyt_P450_sf"/>
</dbReference>
<reference evidence="10 11" key="1">
    <citation type="journal article" date="2023" name="Plants (Basel)">
        <title>Bridging the Gap: Combining Genomics and Transcriptomics Approaches to Understand Stylosanthes scabra, an Orphan Legume from the Brazilian Caatinga.</title>
        <authorList>
            <person name="Ferreira-Neto J.R.C."/>
            <person name="da Silva M.D."/>
            <person name="Binneck E."/>
            <person name="de Melo N.F."/>
            <person name="da Silva R.H."/>
            <person name="de Melo A.L.T.M."/>
            <person name="Pandolfi V."/>
            <person name="Bustamante F.O."/>
            <person name="Brasileiro-Vidal A.C."/>
            <person name="Benko-Iseppon A.M."/>
        </authorList>
    </citation>
    <scope>NUCLEOTIDE SEQUENCE [LARGE SCALE GENOMIC DNA]</scope>
    <source>
        <tissue evidence="10">Leaves</tissue>
    </source>
</reference>
<comment type="similarity">
    <text evidence="3">Belongs to the cytochrome P450 family.</text>
</comment>
<dbReference type="SUPFAM" id="SSF48264">
    <property type="entry name" value="Cytochrome P450"/>
    <property type="match status" value="1"/>
</dbReference>
<keyword evidence="4" id="KW-0349">Heme</keyword>
<evidence type="ECO:0000256" key="2">
    <source>
        <dbReference type="ARBA" id="ARBA00004370"/>
    </source>
</evidence>
<accession>A0ABU6QX57</accession>
<evidence type="ECO:0000256" key="4">
    <source>
        <dbReference type="ARBA" id="ARBA00022617"/>
    </source>
</evidence>
<evidence type="ECO:0000256" key="5">
    <source>
        <dbReference type="ARBA" id="ARBA00022723"/>
    </source>
</evidence>
<gene>
    <name evidence="10" type="ORF">PIB30_099569</name>
</gene>
<dbReference type="PANTHER" id="PTHR47943:SF8">
    <property type="entry name" value="CYTOCHROME P450"/>
    <property type="match status" value="1"/>
</dbReference>
<dbReference type="Gene3D" id="1.10.630.10">
    <property type="entry name" value="Cytochrome P450"/>
    <property type="match status" value="1"/>
</dbReference>
<comment type="cofactor">
    <cofactor evidence="1">
        <name>heme</name>
        <dbReference type="ChEBI" id="CHEBI:30413"/>
    </cofactor>
</comment>
<keyword evidence="11" id="KW-1185">Reference proteome</keyword>
<evidence type="ECO:0000256" key="9">
    <source>
        <dbReference type="ARBA" id="ARBA00023136"/>
    </source>
</evidence>